<dbReference type="AlphaFoldDB" id="A0A3B0FSK1"/>
<reference evidence="1 2" key="1">
    <citation type="submission" date="2018-10" db="EMBL/GenBank/DDBJ databases">
        <title>Genome-guide identification and characterization of bacteria that degrade polycyclic aromatic hydrocarbons and resist hexavalent chromium simultaneously.</title>
        <authorList>
            <person name="Feng H."/>
        </authorList>
    </citation>
    <scope>NUCLEOTIDE SEQUENCE [LARGE SCALE GENOMIC DNA]</scope>
    <source>
        <strain evidence="1 2">J015</strain>
    </source>
</reference>
<gene>
    <name evidence="1" type="ORF">D7Z96_13565</name>
</gene>
<dbReference type="Proteomes" id="UP000273159">
    <property type="component" value="Unassembled WGS sequence"/>
</dbReference>
<dbReference type="Gene3D" id="3.20.20.80">
    <property type="entry name" value="Glycosidases"/>
    <property type="match status" value="1"/>
</dbReference>
<evidence type="ECO:0000313" key="1">
    <source>
        <dbReference type="EMBL" id="RKO22588.1"/>
    </source>
</evidence>
<sequence length="436" mass="46761">MVVTATALSAMLVLTGCQTTSVAKEVSKLATERNEEAPRRTLRSVDGGLDYFKQFSNPLPSSPGFFPVGVWLESIHSQEDIRRDNEAGINVYVDLTADSNLNLLDGDTPFALSSSPSNDDNGAVLADEPDMWAGPGDATWTGNWPGQGPACEPDGERCGYTLQKQLAAGVDGTKMKYANYGKGVTFWETDQEAARFINEFQDVVSADNYWFTDPNICGLGEGARLVEGERALSEGECRLAANYGWTVDRVRSLVSPQGSKPVWSFVELGQPFDASTEAATGPQIRAAVWSSIIHGARGIVYFNHSFGGDCRSFHVLRERCAEQIRADVTAVNMQVAELAPALNAPFLDGAIQHGDSVHSAVKIHDGSLVILAGAAQAAAQETLFELPCLAKGGGAVTVLYEDRTISMEKGTFRDTFADGNAVHLYLIEGAGPLCTP</sequence>
<name>A0A3B0FSK1_PSEPS</name>
<accession>A0A3B0FSK1</accession>
<protein>
    <recommendedName>
        <fullName evidence="3">Glycoside hydrolase family 42 N-terminal domain-containing protein</fullName>
    </recommendedName>
</protein>
<dbReference type="EMBL" id="RBNH01000012">
    <property type="protein sequence ID" value="RKO22588.1"/>
    <property type="molecule type" value="Genomic_DNA"/>
</dbReference>
<evidence type="ECO:0000313" key="2">
    <source>
        <dbReference type="Proteomes" id="UP000273159"/>
    </source>
</evidence>
<proteinExistence type="predicted"/>
<comment type="caution">
    <text evidence="1">The sequence shown here is derived from an EMBL/GenBank/DDBJ whole genome shotgun (WGS) entry which is preliminary data.</text>
</comment>
<organism evidence="1 2">
    <name type="scientific">Pseudarthrobacter phenanthrenivorans</name>
    <name type="common">Arthrobacter phenanthrenivorans</name>
    <dbReference type="NCBI Taxonomy" id="361575"/>
    <lineage>
        <taxon>Bacteria</taxon>
        <taxon>Bacillati</taxon>
        <taxon>Actinomycetota</taxon>
        <taxon>Actinomycetes</taxon>
        <taxon>Micrococcales</taxon>
        <taxon>Micrococcaceae</taxon>
        <taxon>Pseudarthrobacter</taxon>
    </lineage>
</organism>
<reference evidence="2" key="2">
    <citation type="submission" date="2018-10" db="EMBL/GenBank/DDBJ databases">
        <authorList>
            <person name="Wang Y."/>
            <person name="Wang J."/>
            <person name="Yang X."/>
            <person name="Wang Z."/>
            <person name="Huang Y."/>
        </authorList>
    </citation>
    <scope>NUCLEOTIDE SEQUENCE [LARGE SCALE GENOMIC DNA]</scope>
    <source>
        <strain evidence="2">J015</strain>
    </source>
</reference>
<evidence type="ECO:0008006" key="3">
    <source>
        <dbReference type="Google" id="ProtNLM"/>
    </source>
</evidence>